<keyword evidence="2" id="KW-1185">Reference proteome</keyword>
<protein>
    <submittedName>
        <fullName evidence="1">Uncharacterized protein</fullName>
    </submittedName>
</protein>
<reference evidence="1" key="1">
    <citation type="journal article" date="2020" name="Stud. Mycol.">
        <title>101 Dothideomycetes genomes: a test case for predicting lifestyles and emergence of pathogens.</title>
        <authorList>
            <person name="Haridas S."/>
            <person name="Albert R."/>
            <person name="Binder M."/>
            <person name="Bloem J."/>
            <person name="Labutti K."/>
            <person name="Salamov A."/>
            <person name="Andreopoulos B."/>
            <person name="Baker S."/>
            <person name="Barry K."/>
            <person name="Bills G."/>
            <person name="Bluhm B."/>
            <person name="Cannon C."/>
            <person name="Castanera R."/>
            <person name="Culley D."/>
            <person name="Daum C."/>
            <person name="Ezra D."/>
            <person name="Gonzalez J."/>
            <person name="Henrissat B."/>
            <person name="Kuo A."/>
            <person name="Liang C."/>
            <person name="Lipzen A."/>
            <person name="Lutzoni F."/>
            <person name="Magnuson J."/>
            <person name="Mondo S."/>
            <person name="Nolan M."/>
            <person name="Ohm R."/>
            <person name="Pangilinan J."/>
            <person name="Park H.-J."/>
            <person name="Ramirez L."/>
            <person name="Alfaro M."/>
            <person name="Sun H."/>
            <person name="Tritt A."/>
            <person name="Yoshinaga Y."/>
            <person name="Zwiers L.-H."/>
            <person name="Turgeon B."/>
            <person name="Goodwin S."/>
            <person name="Spatafora J."/>
            <person name="Crous P."/>
            <person name="Grigoriev I."/>
        </authorList>
    </citation>
    <scope>NUCLEOTIDE SEQUENCE</scope>
    <source>
        <strain evidence="1">CBS 110217</strain>
    </source>
</reference>
<dbReference type="Proteomes" id="UP000799777">
    <property type="component" value="Unassembled WGS sequence"/>
</dbReference>
<dbReference type="EMBL" id="ML978182">
    <property type="protein sequence ID" value="KAF2031253.1"/>
    <property type="molecule type" value="Genomic_DNA"/>
</dbReference>
<accession>A0A9P4HAT8</accession>
<name>A0A9P4HAT8_9PLEO</name>
<feature type="non-terminal residue" evidence="1">
    <location>
        <position position="258"/>
    </location>
</feature>
<dbReference type="AlphaFoldDB" id="A0A9P4HAT8"/>
<comment type="caution">
    <text evidence="1">The sequence shown here is derived from an EMBL/GenBank/DDBJ whole genome shotgun (WGS) entry which is preliminary data.</text>
</comment>
<evidence type="ECO:0000313" key="1">
    <source>
        <dbReference type="EMBL" id="KAF2031253.1"/>
    </source>
</evidence>
<organism evidence="1 2">
    <name type="scientific">Setomelanomma holmii</name>
    <dbReference type="NCBI Taxonomy" id="210430"/>
    <lineage>
        <taxon>Eukaryota</taxon>
        <taxon>Fungi</taxon>
        <taxon>Dikarya</taxon>
        <taxon>Ascomycota</taxon>
        <taxon>Pezizomycotina</taxon>
        <taxon>Dothideomycetes</taxon>
        <taxon>Pleosporomycetidae</taxon>
        <taxon>Pleosporales</taxon>
        <taxon>Pleosporineae</taxon>
        <taxon>Phaeosphaeriaceae</taxon>
        <taxon>Setomelanomma</taxon>
    </lineage>
</organism>
<evidence type="ECO:0000313" key="2">
    <source>
        <dbReference type="Proteomes" id="UP000799777"/>
    </source>
</evidence>
<gene>
    <name evidence="1" type="ORF">EK21DRAFT_25627</name>
</gene>
<feature type="non-terminal residue" evidence="1">
    <location>
        <position position="1"/>
    </location>
</feature>
<dbReference type="OrthoDB" id="5419508at2759"/>
<proteinExistence type="predicted"/>
<sequence length="258" mass="28897">RSILPPLSPTVTEEAVRSCTTVYASEQVIQNLLHLAAYLINLVNDTALFGPAGHDPYTPSLKTLYDRLYSGHLALTPLPDIAKDAARLRQTLKLRWEGSATARPLEDFEDLYYALLARMQDMLHTLNVRLSSGFNALTDTLSPGGPSIQDFATSLAAYWNMFNTPACARALDDAVRQARVTRLYEEIHMALESNTITRADADELLTDLFESKDTAEGMKFIGGWSPAMIGGYLHERYRVLLAVEKEEDMRAAREMRKR</sequence>